<accession>A0A165TVT1</accession>
<dbReference type="Proteomes" id="UP000076577">
    <property type="component" value="Unassembled WGS sequence"/>
</dbReference>
<evidence type="ECO:0000313" key="2">
    <source>
        <dbReference type="EMBL" id="KZL06692.1"/>
    </source>
</evidence>
<evidence type="ECO:0000313" key="3">
    <source>
        <dbReference type="Proteomes" id="UP000076577"/>
    </source>
</evidence>
<dbReference type="InterPro" id="IPR039422">
    <property type="entry name" value="MarR/SlyA-like"/>
</dbReference>
<comment type="caution">
    <text evidence="2">The sequence shown here is derived from an EMBL/GenBank/DDBJ whole genome shotgun (WGS) entry which is preliminary data.</text>
</comment>
<sequence length="165" mass="18279">MATVLILFMEEKEKPAEASLADMLYEGIQITRPLLRHITNAVDVTSQTFGVSVGERAVLETLLNSEGALTAPAITVRLDLKRQFVARVLASCKTAGFLESRENPAHMRSHYYVLTQKGRDAIEAIREAEVSVLEDLLQSLSEEEVRAHLKVQRALLARFSAMAQG</sequence>
<dbReference type="GO" id="GO:0006950">
    <property type="term" value="P:response to stress"/>
    <property type="evidence" value="ECO:0007669"/>
    <property type="project" value="TreeGrafter"/>
</dbReference>
<organism evidence="2 3">
    <name type="scientific">Pseudovibrio axinellae</name>
    <dbReference type="NCBI Taxonomy" id="989403"/>
    <lineage>
        <taxon>Bacteria</taxon>
        <taxon>Pseudomonadati</taxon>
        <taxon>Pseudomonadota</taxon>
        <taxon>Alphaproteobacteria</taxon>
        <taxon>Hyphomicrobiales</taxon>
        <taxon>Stappiaceae</taxon>
        <taxon>Pseudovibrio</taxon>
    </lineage>
</organism>
<dbReference type="RefSeq" id="WP_139201435.1">
    <property type="nucleotide sequence ID" value="NZ_FOFM01000014.1"/>
</dbReference>
<dbReference type="OrthoDB" id="7349077at2"/>
<dbReference type="InterPro" id="IPR036388">
    <property type="entry name" value="WH-like_DNA-bd_sf"/>
</dbReference>
<protein>
    <submittedName>
        <fullName evidence="2">MarR family protein</fullName>
    </submittedName>
</protein>
<gene>
    <name evidence="2" type="ORF">PsAD2_04205</name>
</gene>
<dbReference type="InterPro" id="IPR036390">
    <property type="entry name" value="WH_DNA-bd_sf"/>
</dbReference>
<name>A0A165TVT1_9HYPH</name>
<feature type="domain" description="HTH marR-type" evidence="1">
    <location>
        <begin position="20"/>
        <end position="157"/>
    </location>
</feature>
<evidence type="ECO:0000259" key="1">
    <source>
        <dbReference type="PROSITE" id="PS50995"/>
    </source>
</evidence>
<dbReference type="PANTHER" id="PTHR33164">
    <property type="entry name" value="TRANSCRIPTIONAL REGULATOR, MARR FAMILY"/>
    <property type="match status" value="1"/>
</dbReference>
<dbReference type="SUPFAM" id="SSF46785">
    <property type="entry name" value="Winged helix' DNA-binding domain"/>
    <property type="match status" value="1"/>
</dbReference>
<dbReference type="STRING" id="989403.SAMN05421798_11417"/>
<dbReference type="AlphaFoldDB" id="A0A165TVT1"/>
<proteinExistence type="predicted"/>
<dbReference type="EMBL" id="LMCB01000139">
    <property type="protein sequence ID" value="KZL06692.1"/>
    <property type="molecule type" value="Genomic_DNA"/>
</dbReference>
<dbReference type="PANTHER" id="PTHR33164:SF99">
    <property type="entry name" value="MARR FAMILY REGULATORY PROTEIN"/>
    <property type="match status" value="1"/>
</dbReference>
<keyword evidence="3" id="KW-1185">Reference proteome</keyword>
<dbReference type="Pfam" id="PF12802">
    <property type="entry name" value="MarR_2"/>
    <property type="match status" value="1"/>
</dbReference>
<dbReference type="GO" id="GO:0003700">
    <property type="term" value="F:DNA-binding transcription factor activity"/>
    <property type="evidence" value="ECO:0007669"/>
    <property type="project" value="InterPro"/>
</dbReference>
<dbReference type="Gene3D" id="1.10.10.10">
    <property type="entry name" value="Winged helix-like DNA-binding domain superfamily/Winged helix DNA-binding domain"/>
    <property type="match status" value="1"/>
</dbReference>
<dbReference type="PATRIC" id="fig|989403.3.peg.4597"/>
<dbReference type="PROSITE" id="PS50995">
    <property type="entry name" value="HTH_MARR_2"/>
    <property type="match status" value="1"/>
</dbReference>
<dbReference type="InterPro" id="IPR000835">
    <property type="entry name" value="HTH_MarR-typ"/>
</dbReference>
<reference evidence="2 3" key="1">
    <citation type="journal article" date="2016" name="Front. Microbiol.">
        <title>Comparative Genomic Analysis Reveals a Diverse Repertoire of Genes Involved in Prokaryote-Eukaryote Interactions within the Pseudovibrio Genus.</title>
        <authorList>
            <person name="Romano S."/>
            <person name="Fernandez-Guerra A."/>
            <person name="Reen F.J."/>
            <person name="Glockner F.O."/>
            <person name="Crowley S.P."/>
            <person name="O'Sullivan O."/>
            <person name="Cotter P.D."/>
            <person name="Adams C."/>
            <person name="Dobson A.D."/>
            <person name="O'Gara F."/>
        </authorList>
    </citation>
    <scope>NUCLEOTIDE SEQUENCE [LARGE SCALE GENOMIC DNA]</scope>
    <source>
        <strain evidence="2 3">Ad2</strain>
    </source>
</reference>
<dbReference type="SMART" id="SM00347">
    <property type="entry name" value="HTH_MARR"/>
    <property type="match status" value="1"/>
</dbReference>